<accession>A0A835R635</accession>
<evidence type="ECO:0000256" key="1">
    <source>
        <dbReference type="SAM" id="MobiDB-lite"/>
    </source>
</evidence>
<reference evidence="2 3" key="1">
    <citation type="journal article" date="2020" name="Nat. Food">
        <title>A phased Vanilla planifolia genome enables genetic improvement of flavour and production.</title>
        <authorList>
            <person name="Hasing T."/>
            <person name="Tang H."/>
            <person name="Brym M."/>
            <person name="Khazi F."/>
            <person name="Huang T."/>
            <person name="Chambers A.H."/>
        </authorList>
    </citation>
    <scope>NUCLEOTIDE SEQUENCE [LARGE SCALE GENOMIC DNA]</scope>
    <source>
        <tissue evidence="2">Leaf</tissue>
    </source>
</reference>
<dbReference type="Proteomes" id="UP000636800">
    <property type="component" value="Unassembled WGS sequence"/>
</dbReference>
<feature type="region of interest" description="Disordered" evidence="1">
    <location>
        <begin position="95"/>
        <end position="116"/>
    </location>
</feature>
<name>A0A835R635_VANPL</name>
<protein>
    <submittedName>
        <fullName evidence="2">Uncharacterized protein</fullName>
    </submittedName>
</protein>
<dbReference type="AlphaFoldDB" id="A0A835R635"/>
<dbReference type="EMBL" id="JADCNL010000004">
    <property type="protein sequence ID" value="KAG0484348.1"/>
    <property type="molecule type" value="Genomic_DNA"/>
</dbReference>
<evidence type="ECO:0000313" key="3">
    <source>
        <dbReference type="Proteomes" id="UP000636800"/>
    </source>
</evidence>
<gene>
    <name evidence="2" type="ORF">HPP92_008427</name>
</gene>
<feature type="compositionally biased region" description="Basic residues" evidence="1">
    <location>
        <begin position="95"/>
        <end position="108"/>
    </location>
</feature>
<evidence type="ECO:0000313" key="2">
    <source>
        <dbReference type="EMBL" id="KAG0484348.1"/>
    </source>
</evidence>
<comment type="caution">
    <text evidence="2">The sequence shown here is derived from an EMBL/GenBank/DDBJ whole genome shotgun (WGS) entry which is preliminary data.</text>
</comment>
<dbReference type="OrthoDB" id="40902at2759"/>
<organism evidence="2 3">
    <name type="scientific">Vanilla planifolia</name>
    <name type="common">Vanilla</name>
    <dbReference type="NCBI Taxonomy" id="51239"/>
    <lineage>
        <taxon>Eukaryota</taxon>
        <taxon>Viridiplantae</taxon>
        <taxon>Streptophyta</taxon>
        <taxon>Embryophyta</taxon>
        <taxon>Tracheophyta</taxon>
        <taxon>Spermatophyta</taxon>
        <taxon>Magnoliopsida</taxon>
        <taxon>Liliopsida</taxon>
        <taxon>Asparagales</taxon>
        <taxon>Orchidaceae</taxon>
        <taxon>Vanilloideae</taxon>
        <taxon>Vanilleae</taxon>
        <taxon>Vanilla</taxon>
    </lineage>
</organism>
<proteinExistence type="predicted"/>
<keyword evidence="3" id="KW-1185">Reference proteome</keyword>
<sequence>MQRAHKKIQQAFNAIMGTSEEQMLTKASTKSRLQPIDEVAREFLHLGLRQNHPDLHTTVTVSHFRQRHRPRLPYGCYQHLLQLPPPEIRLVHPQLRRPRKSQRPRRKQCNNLVQGPSIDSCTSSPIPSIAVPIFSHATENPSWPTISAARAVAMQEPMQFPKKASGIRGRIRHLQSTAIIRFVAASSLTEPRVFRRQTQANAQDTTYDEQWKRRLLCARCLSIEMWTASIVNVDRTMLAAVLVEENVFFFALMSRINLAVWE</sequence>